<dbReference type="AlphaFoldDB" id="A0A2S9YN93"/>
<name>A0A2S9YN93_9BACT</name>
<accession>A0A2S9YN93</accession>
<protein>
    <submittedName>
        <fullName evidence="2">Uncharacterized protein</fullName>
    </submittedName>
</protein>
<dbReference type="PROSITE" id="PS51257">
    <property type="entry name" value="PROKAR_LIPOPROTEIN"/>
    <property type="match status" value="1"/>
</dbReference>
<feature type="compositionally biased region" description="Polar residues" evidence="1">
    <location>
        <begin position="124"/>
        <end position="134"/>
    </location>
</feature>
<sequence>MFRYHQSIIAAQALSVLALLGGCAKEEELSSICEYLVDPNECKDSIGETGEDEGLPPPPCTLSGDDYPRTIYQCTGEFTASISFNTLLGDCGQTIGDPSWCEEVHESARSPSPTSCRRSSPAATPNSQSTRTRS</sequence>
<dbReference type="EMBL" id="PVNL01000073">
    <property type="protein sequence ID" value="PRQ06556.1"/>
    <property type="molecule type" value="Genomic_DNA"/>
</dbReference>
<evidence type="ECO:0000256" key="1">
    <source>
        <dbReference type="SAM" id="MobiDB-lite"/>
    </source>
</evidence>
<reference evidence="2 3" key="1">
    <citation type="submission" date="2018-03" db="EMBL/GenBank/DDBJ databases">
        <title>Draft Genome Sequences of the Obligatory Marine Myxobacteria Enhygromyxa salina SWB007.</title>
        <authorList>
            <person name="Poehlein A."/>
            <person name="Moghaddam J.A."/>
            <person name="Harms H."/>
            <person name="Alanjari M."/>
            <person name="Koenig G.M."/>
            <person name="Daniel R."/>
            <person name="Schaeberle T.F."/>
        </authorList>
    </citation>
    <scope>NUCLEOTIDE SEQUENCE [LARGE SCALE GENOMIC DNA]</scope>
    <source>
        <strain evidence="2 3">SWB007</strain>
    </source>
</reference>
<gene>
    <name evidence="2" type="ORF">ENSA7_37090</name>
</gene>
<comment type="caution">
    <text evidence="2">The sequence shown here is derived from an EMBL/GenBank/DDBJ whole genome shotgun (WGS) entry which is preliminary data.</text>
</comment>
<dbReference type="RefSeq" id="WP_106090683.1">
    <property type="nucleotide sequence ID" value="NZ_PVNL01000073.1"/>
</dbReference>
<feature type="region of interest" description="Disordered" evidence="1">
    <location>
        <begin position="102"/>
        <end position="134"/>
    </location>
</feature>
<proteinExistence type="predicted"/>
<evidence type="ECO:0000313" key="2">
    <source>
        <dbReference type="EMBL" id="PRQ06556.1"/>
    </source>
</evidence>
<evidence type="ECO:0000313" key="3">
    <source>
        <dbReference type="Proteomes" id="UP000238823"/>
    </source>
</evidence>
<organism evidence="2 3">
    <name type="scientific">Enhygromyxa salina</name>
    <dbReference type="NCBI Taxonomy" id="215803"/>
    <lineage>
        <taxon>Bacteria</taxon>
        <taxon>Pseudomonadati</taxon>
        <taxon>Myxococcota</taxon>
        <taxon>Polyangia</taxon>
        <taxon>Nannocystales</taxon>
        <taxon>Nannocystaceae</taxon>
        <taxon>Enhygromyxa</taxon>
    </lineage>
</organism>
<dbReference type="Proteomes" id="UP000238823">
    <property type="component" value="Unassembled WGS sequence"/>
</dbReference>
<feature type="compositionally biased region" description="Low complexity" evidence="1">
    <location>
        <begin position="109"/>
        <end position="123"/>
    </location>
</feature>